<feature type="domain" description="N-acetyltransferase" evidence="1">
    <location>
        <begin position="8"/>
        <end position="180"/>
    </location>
</feature>
<sequence length="180" mass="20072">MSGCTDRIFFRHAVPADASAAWSVLESAKRRMKAQRRTQWQGAYPSEESVRKDINEGYGYVLEMLPGNDCVGGHGIAAYGAVVFDGEPAYSRIEGRWLSDGPYVVVHRLAVAEDCLGHGFAELFLNRTAELAFSRGIRSFKVDTNYDNVQMLHVLGKLGFVRCGTVMYESPRLAFEKILE</sequence>
<name>A0A9D9HLX0_9BACT</name>
<dbReference type="InterPro" id="IPR016181">
    <property type="entry name" value="Acyl_CoA_acyltransferase"/>
</dbReference>
<dbReference type="SUPFAM" id="SSF55729">
    <property type="entry name" value="Acyl-CoA N-acyltransferases (Nat)"/>
    <property type="match status" value="1"/>
</dbReference>
<protein>
    <submittedName>
        <fullName evidence="2">GNAT family N-acetyltransferase</fullName>
    </submittedName>
</protein>
<evidence type="ECO:0000259" key="1">
    <source>
        <dbReference type="PROSITE" id="PS51186"/>
    </source>
</evidence>
<reference evidence="2" key="1">
    <citation type="submission" date="2020-10" db="EMBL/GenBank/DDBJ databases">
        <authorList>
            <person name="Gilroy R."/>
        </authorList>
    </citation>
    <scope>NUCLEOTIDE SEQUENCE</scope>
    <source>
        <strain evidence="2">B1-3475</strain>
    </source>
</reference>
<evidence type="ECO:0000313" key="2">
    <source>
        <dbReference type="EMBL" id="MBO8456216.1"/>
    </source>
</evidence>
<reference evidence="2" key="2">
    <citation type="journal article" date="2021" name="PeerJ">
        <title>Extensive microbial diversity within the chicken gut microbiome revealed by metagenomics and culture.</title>
        <authorList>
            <person name="Gilroy R."/>
            <person name="Ravi A."/>
            <person name="Getino M."/>
            <person name="Pursley I."/>
            <person name="Horton D.L."/>
            <person name="Alikhan N.F."/>
            <person name="Baker D."/>
            <person name="Gharbi K."/>
            <person name="Hall N."/>
            <person name="Watson M."/>
            <person name="Adriaenssens E.M."/>
            <person name="Foster-Nyarko E."/>
            <person name="Jarju S."/>
            <person name="Secka A."/>
            <person name="Antonio M."/>
            <person name="Oren A."/>
            <person name="Chaudhuri R.R."/>
            <person name="La Ragione R."/>
            <person name="Hildebrand F."/>
            <person name="Pallen M.J."/>
        </authorList>
    </citation>
    <scope>NUCLEOTIDE SEQUENCE</scope>
    <source>
        <strain evidence="2">B1-3475</strain>
    </source>
</reference>
<dbReference type="AlphaFoldDB" id="A0A9D9HLX0"/>
<evidence type="ECO:0000313" key="3">
    <source>
        <dbReference type="Proteomes" id="UP000823617"/>
    </source>
</evidence>
<dbReference type="EMBL" id="JADIMK010000074">
    <property type="protein sequence ID" value="MBO8456216.1"/>
    <property type="molecule type" value="Genomic_DNA"/>
</dbReference>
<dbReference type="GO" id="GO:0016747">
    <property type="term" value="F:acyltransferase activity, transferring groups other than amino-acyl groups"/>
    <property type="evidence" value="ECO:0007669"/>
    <property type="project" value="InterPro"/>
</dbReference>
<gene>
    <name evidence="2" type="ORF">IAC08_07425</name>
</gene>
<dbReference type="InterPro" id="IPR000182">
    <property type="entry name" value="GNAT_dom"/>
</dbReference>
<dbReference type="Pfam" id="PF00583">
    <property type="entry name" value="Acetyltransf_1"/>
    <property type="match status" value="1"/>
</dbReference>
<accession>A0A9D9HLX0</accession>
<dbReference type="PROSITE" id="PS51186">
    <property type="entry name" value="GNAT"/>
    <property type="match status" value="1"/>
</dbReference>
<dbReference type="Proteomes" id="UP000823617">
    <property type="component" value="Unassembled WGS sequence"/>
</dbReference>
<dbReference type="Gene3D" id="3.40.630.30">
    <property type="match status" value="1"/>
</dbReference>
<proteinExistence type="predicted"/>
<comment type="caution">
    <text evidence="2">The sequence shown here is derived from an EMBL/GenBank/DDBJ whole genome shotgun (WGS) entry which is preliminary data.</text>
</comment>
<organism evidence="2 3">
    <name type="scientific">Candidatus Cryptobacteroides intestinigallinarum</name>
    <dbReference type="NCBI Taxonomy" id="2840767"/>
    <lineage>
        <taxon>Bacteria</taxon>
        <taxon>Pseudomonadati</taxon>
        <taxon>Bacteroidota</taxon>
        <taxon>Bacteroidia</taxon>
        <taxon>Bacteroidales</taxon>
        <taxon>Candidatus Cryptobacteroides</taxon>
    </lineage>
</organism>